<comment type="caution">
    <text evidence="2">The sequence shown here is derived from an EMBL/GenBank/DDBJ whole genome shotgun (WGS) entry which is preliminary data.</text>
</comment>
<evidence type="ECO:0008006" key="4">
    <source>
        <dbReference type="Google" id="ProtNLM"/>
    </source>
</evidence>
<reference evidence="2" key="1">
    <citation type="journal article" date="2021" name="Nat. Commun.">
        <title>Genetic determinants of endophytism in the Arabidopsis root mycobiome.</title>
        <authorList>
            <person name="Mesny F."/>
            <person name="Miyauchi S."/>
            <person name="Thiergart T."/>
            <person name="Pickel B."/>
            <person name="Atanasova L."/>
            <person name="Karlsson M."/>
            <person name="Huettel B."/>
            <person name="Barry K.W."/>
            <person name="Haridas S."/>
            <person name="Chen C."/>
            <person name="Bauer D."/>
            <person name="Andreopoulos W."/>
            <person name="Pangilinan J."/>
            <person name="LaButti K."/>
            <person name="Riley R."/>
            <person name="Lipzen A."/>
            <person name="Clum A."/>
            <person name="Drula E."/>
            <person name="Henrissat B."/>
            <person name="Kohler A."/>
            <person name="Grigoriev I.V."/>
            <person name="Martin F.M."/>
            <person name="Hacquard S."/>
        </authorList>
    </citation>
    <scope>NUCLEOTIDE SEQUENCE</scope>
    <source>
        <strain evidence="2">MPI-SDFR-AT-0120</strain>
    </source>
</reference>
<name>A0A8K0W5J4_9PLEO</name>
<sequence>MISMAVTFPVWLVHAAPVRSRLNTYPRTSPVSPVGLYVGFANVRFLSARGSIFIQKAVTAGTLTPRTPSPVLNTMPVDPWSCTIDEVMAGPCRRSSNGRAKPRRWIE</sequence>
<evidence type="ECO:0000313" key="2">
    <source>
        <dbReference type="EMBL" id="KAH7095275.1"/>
    </source>
</evidence>
<feature type="chain" id="PRO_5035438936" description="Secreted protein" evidence="1">
    <location>
        <begin position="16"/>
        <end position="107"/>
    </location>
</feature>
<protein>
    <recommendedName>
        <fullName evidence="4">Secreted protein</fullName>
    </recommendedName>
</protein>
<organism evidence="2 3">
    <name type="scientific">Paraphoma chrysanthemicola</name>
    <dbReference type="NCBI Taxonomy" id="798071"/>
    <lineage>
        <taxon>Eukaryota</taxon>
        <taxon>Fungi</taxon>
        <taxon>Dikarya</taxon>
        <taxon>Ascomycota</taxon>
        <taxon>Pezizomycotina</taxon>
        <taxon>Dothideomycetes</taxon>
        <taxon>Pleosporomycetidae</taxon>
        <taxon>Pleosporales</taxon>
        <taxon>Pleosporineae</taxon>
        <taxon>Phaeosphaeriaceae</taxon>
        <taxon>Paraphoma</taxon>
    </lineage>
</organism>
<evidence type="ECO:0000256" key="1">
    <source>
        <dbReference type="SAM" id="SignalP"/>
    </source>
</evidence>
<accession>A0A8K0W5J4</accession>
<proteinExistence type="predicted"/>
<dbReference type="AlphaFoldDB" id="A0A8K0W5J4"/>
<feature type="signal peptide" evidence="1">
    <location>
        <begin position="1"/>
        <end position="15"/>
    </location>
</feature>
<keyword evidence="1" id="KW-0732">Signal</keyword>
<keyword evidence="3" id="KW-1185">Reference proteome</keyword>
<dbReference type="Proteomes" id="UP000813461">
    <property type="component" value="Unassembled WGS sequence"/>
</dbReference>
<dbReference type="EMBL" id="JAGMVJ010000001">
    <property type="protein sequence ID" value="KAH7095275.1"/>
    <property type="molecule type" value="Genomic_DNA"/>
</dbReference>
<gene>
    <name evidence="2" type="ORF">FB567DRAFT_512207</name>
</gene>
<evidence type="ECO:0000313" key="3">
    <source>
        <dbReference type="Proteomes" id="UP000813461"/>
    </source>
</evidence>